<evidence type="ECO:0000313" key="2">
    <source>
        <dbReference type="EMBL" id="MBN9644173.1"/>
    </source>
</evidence>
<sequence length="255" mass="26997">MNSDAHAPSTSSRWPDDALARLGKGSLARTENIVWTAGIFAVVALPFVLAATGHPLVALLLVAVLAVLGLWRAWAGGCSNRPTNAAGITGTLLTRRRILVVVAAAVVYMTYANASFFRDHDWRIAAAVALTLGVIAAVVSWMIFFPHPQPVAHTAADNRVGGQCADRVQLAVACTMRGLGCTPGWREVTDKRISTVLGIDRVQVARALQELQAAGLADNRRQRGWNPAKDPDTIHGQLSPAGVAAVEAELAHHAA</sequence>
<reference evidence="2" key="1">
    <citation type="submission" date="2021-03" db="EMBL/GenBank/DDBJ databases">
        <authorList>
            <person name="Sun Q."/>
        </authorList>
    </citation>
    <scope>NUCLEOTIDE SEQUENCE</scope>
    <source>
        <strain evidence="2">CCM 8862</strain>
    </source>
</reference>
<feature type="transmembrane region" description="Helical" evidence="1">
    <location>
        <begin position="33"/>
        <end position="51"/>
    </location>
</feature>
<feature type="transmembrane region" description="Helical" evidence="1">
    <location>
        <begin position="122"/>
        <end position="144"/>
    </location>
</feature>
<evidence type="ECO:0000256" key="1">
    <source>
        <dbReference type="SAM" id="Phobius"/>
    </source>
</evidence>
<dbReference type="RefSeq" id="WP_207119154.1">
    <property type="nucleotide sequence ID" value="NZ_JAFLEQ010000008.1"/>
</dbReference>
<feature type="transmembrane region" description="Helical" evidence="1">
    <location>
        <begin position="57"/>
        <end position="77"/>
    </location>
</feature>
<protein>
    <submittedName>
        <fullName evidence="2">Uncharacterized protein</fullName>
    </submittedName>
</protein>
<dbReference type="EMBL" id="JAFLEQ010000008">
    <property type="protein sequence ID" value="MBN9644173.1"/>
    <property type="molecule type" value="Genomic_DNA"/>
</dbReference>
<accession>A0A939E013</accession>
<keyword evidence="1" id="KW-0472">Membrane</keyword>
<dbReference type="Proteomes" id="UP000664332">
    <property type="component" value="Unassembled WGS sequence"/>
</dbReference>
<proteinExistence type="predicted"/>
<organism evidence="2 3">
    <name type="scientific">Corynebacterium mendelii</name>
    <dbReference type="NCBI Taxonomy" id="2765362"/>
    <lineage>
        <taxon>Bacteria</taxon>
        <taxon>Bacillati</taxon>
        <taxon>Actinomycetota</taxon>
        <taxon>Actinomycetes</taxon>
        <taxon>Mycobacteriales</taxon>
        <taxon>Corynebacteriaceae</taxon>
        <taxon>Corynebacterium</taxon>
    </lineage>
</organism>
<feature type="transmembrane region" description="Helical" evidence="1">
    <location>
        <begin position="98"/>
        <end position="116"/>
    </location>
</feature>
<name>A0A939E013_9CORY</name>
<comment type="caution">
    <text evidence="2">The sequence shown here is derived from an EMBL/GenBank/DDBJ whole genome shotgun (WGS) entry which is preliminary data.</text>
</comment>
<keyword evidence="1" id="KW-1133">Transmembrane helix</keyword>
<gene>
    <name evidence="2" type="ORF">JZY06_06025</name>
</gene>
<dbReference type="AlphaFoldDB" id="A0A939E013"/>
<keyword evidence="3" id="KW-1185">Reference proteome</keyword>
<evidence type="ECO:0000313" key="3">
    <source>
        <dbReference type="Proteomes" id="UP000664332"/>
    </source>
</evidence>
<keyword evidence="1" id="KW-0812">Transmembrane</keyword>